<protein>
    <submittedName>
        <fullName evidence="1">Uncharacterized protein</fullName>
    </submittedName>
</protein>
<reference evidence="2" key="1">
    <citation type="submission" date="2016-11" db="EMBL/GenBank/DDBJ databases">
        <title>Dehalogenimonas formicexedens sp. nov., a chlorinated alkane respiring bacterium isolated from contaminated groundwater.</title>
        <authorList>
            <person name="Key T.A."/>
            <person name="Bowman K.S."/>
            <person name="Lee I."/>
            <person name="Chun J."/>
            <person name="Albuquerque L."/>
            <person name="da Costa M.S."/>
            <person name="Rainey F.A."/>
            <person name="Moe W.M."/>
        </authorList>
    </citation>
    <scope>NUCLEOTIDE SEQUENCE [LARGE SCALE GENOMIC DNA]</scope>
    <source>
        <strain evidence="2">NSZ-14</strain>
    </source>
</reference>
<dbReference type="Proteomes" id="UP000185934">
    <property type="component" value="Chromosome"/>
</dbReference>
<organism evidence="1 2">
    <name type="scientific">Dehalogenimonas formicexedens</name>
    <dbReference type="NCBI Taxonomy" id="1839801"/>
    <lineage>
        <taxon>Bacteria</taxon>
        <taxon>Bacillati</taxon>
        <taxon>Chloroflexota</taxon>
        <taxon>Dehalococcoidia</taxon>
        <taxon>Dehalococcoidales</taxon>
        <taxon>Dehalococcoidaceae</taxon>
        <taxon>Dehalogenimonas</taxon>
    </lineage>
</organism>
<proteinExistence type="predicted"/>
<sequence>MPEISTERIKQAIAELCRHCKSGIPPWGRCQYSLLPITEQGEAYCIYRCSIYAGAKAAGR</sequence>
<dbReference type="AlphaFoldDB" id="A0A1P8F779"/>
<evidence type="ECO:0000313" key="1">
    <source>
        <dbReference type="EMBL" id="APV44202.1"/>
    </source>
</evidence>
<dbReference type="EMBL" id="CP018258">
    <property type="protein sequence ID" value="APV44202.1"/>
    <property type="molecule type" value="Genomic_DNA"/>
</dbReference>
<dbReference type="RefSeq" id="WP_076003929.1">
    <property type="nucleotide sequence ID" value="NZ_CP018258.1"/>
</dbReference>
<keyword evidence="2" id="KW-1185">Reference proteome</keyword>
<accession>A0A1P8F779</accession>
<name>A0A1P8F779_9CHLR</name>
<dbReference type="STRING" id="1839801.Dform_00857"/>
<dbReference type="KEGG" id="dfo:Dform_00857"/>
<evidence type="ECO:0000313" key="2">
    <source>
        <dbReference type="Proteomes" id="UP000185934"/>
    </source>
</evidence>
<gene>
    <name evidence="1" type="ORF">Dform_00857</name>
</gene>